<dbReference type="RefSeq" id="WP_379712781.1">
    <property type="nucleotide sequence ID" value="NZ_JBHTBS010000006.1"/>
</dbReference>
<keyword evidence="2" id="KW-1185">Reference proteome</keyword>
<evidence type="ECO:0008006" key="3">
    <source>
        <dbReference type="Google" id="ProtNLM"/>
    </source>
</evidence>
<protein>
    <recommendedName>
        <fullName evidence="3">Lipoprotein</fullName>
    </recommendedName>
</protein>
<evidence type="ECO:0000313" key="1">
    <source>
        <dbReference type="EMBL" id="MFC7337968.1"/>
    </source>
</evidence>
<comment type="caution">
    <text evidence="1">The sequence shown here is derived from an EMBL/GenBank/DDBJ whole genome shotgun (WGS) entry which is preliminary data.</text>
</comment>
<sequence length="142" mass="16142">MKLFALLLVPLMLVSCGDGRHWSERAAQDRIMLVRRDPETLGHKRIVYQAAAHPDFASFLNSSGEPDFIAETSSDSRQYMILYYLDSRNAFACRSWRGSQQRMEFAGPYPMTKKETELLQELKENSIHTADSGIASGRLLMP</sequence>
<organism evidence="1 2">
    <name type="scientific">Haloferula chungangensis</name>
    <dbReference type="NCBI Taxonomy" id="1048331"/>
    <lineage>
        <taxon>Bacteria</taxon>
        <taxon>Pseudomonadati</taxon>
        <taxon>Verrucomicrobiota</taxon>
        <taxon>Verrucomicrobiia</taxon>
        <taxon>Verrucomicrobiales</taxon>
        <taxon>Verrucomicrobiaceae</taxon>
        <taxon>Haloferula</taxon>
    </lineage>
</organism>
<dbReference type="Proteomes" id="UP001596472">
    <property type="component" value="Unassembled WGS sequence"/>
</dbReference>
<gene>
    <name evidence="1" type="ORF">ACFQY0_12320</name>
</gene>
<accession>A0ABW2L6E2</accession>
<dbReference type="PROSITE" id="PS51257">
    <property type="entry name" value="PROKAR_LIPOPROTEIN"/>
    <property type="match status" value="1"/>
</dbReference>
<proteinExistence type="predicted"/>
<reference evidence="2" key="1">
    <citation type="journal article" date="2019" name="Int. J. Syst. Evol. Microbiol.">
        <title>The Global Catalogue of Microorganisms (GCM) 10K type strain sequencing project: providing services to taxonomists for standard genome sequencing and annotation.</title>
        <authorList>
            <consortium name="The Broad Institute Genomics Platform"/>
            <consortium name="The Broad Institute Genome Sequencing Center for Infectious Disease"/>
            <person name="Wu L."/>
            <person name="Ma J."/>
        </authorList>
    </citation>
    <scope>NUCLEOTIDE SEQUENCE [LARGE SCALE GENOMIC DNA]</scope>
    <source>
        <strain evidence="2">CGMCC 4.1467</strain>
    </source>
</reference>
<evidence type="ECO:0000313" key="2">
    <source>
        <dbReference type="Proteomes" id="UP001596472"/>
    </source>
</evidence>
<dbReference type="EMBL" id="JBHTBS010000006">
    <property type="protein sequence ID" value="MFC7337968.1"/>
    <property type="molecule type" value="Genomic_DNA"/>
</dbReference>
<name>A0ABW2L6E2_9BACT</name>